<comment type="caution">
    <text evidence="2">The sequence shown here is derived from an EMBL/GenBank/DDBJ whole genome shotgun (WGS) entry which is preliminary data.</text>
</comment>
<accession>A0A0F9E5Q8</accession>
<organism evidence="2">
    <name type="scientific">marine sediment metagenome</name>
    <dbReference type="NCBI Taxonomy" id="412755"/>
    <lineage>
        <taxon>unclassified sequences</taxon>
        <taxon>metagenomes</taxon>
        <taxon>ecological metagenomes</taxon>
    </lineage>
</organism>
<evidence type="ECO:0000256" key="1">
    <source>
        <dbReference type="SAM" id="MobiDB-lite"/>
    </source>
</evidence>
<sequence>MKNTLTAVRPGLTRAAFWLVLAGCLGGCSVRKPTLRLRDIEVVGMDFQQVLLMLDVAVTNPNDYQISLHGLDYTLTAGDKQFIAGSMPRPVTPLTAMQKTCFEGCLDSVVCPGTDAALGLVGANVCSSTKHAKTFFLNWRRDNVDADQQPLPDTASLSGRTCHAGTWTPGSPQ</sequence>
<dbReference type="SUPFAM" id="SSF117070">
    <property type="entry name" value="LEA14-like"/>
    <property type="match status" value="1"/>
</dbReference>
<dbReference type="EMBL" id="LAZR01026241">
    <property type="protein sequence ID" value="KKL69338.1"/>
    <property type="molecule type" value="Genomic_DNA"/>
</dbReference>
<reference evidence="2" key="1">
    <citation type="journal article" date="2015" name="Nature">
        <title>Complex archaea that bridge the gap between prokaryotes and eukaryotes.</title>
        <authorList>
            <person name="Spang A."/>
            <person name="Saw J.H."/>
            <person name="Jorgensen S.L."/>
            <person name="Zaremba-Niedzwiedzka K."/>
            <person name="Martijn J."/>
            <person name="Lind A.E."/>
            <person name="van Eijk R."/>
            <person name="Schleper C."/>
            <person name="Guy L."/>
            <person name="Ettema T.J."/>
        </authorList>
    </citation>
    <scope>NUCLEOTIDE SEQUENCE</scope>
</reference>
<evidence type="ECO:0000313" key="2">
    <source>
        <dbReference type="EMBL" id="KKL69338.1"/>
    </source>
</evidence>
<dbReference type="Gene3D" id="2.60.40.1820">
    <property type="match status" value="1"/>
</dbReference>
<name>A0A0F9E5Q8_9ZZZZ</name>
<gene>
    <name evidence="2" type="ORF">LCGC14_2115960</name>
</gene>
<evidence type="ECO:0008006" key="3">
    <source>
        <dbReference type="Google" id="ProtNLM"/>
    </source>
</evidence>
<dbReference type="AlphaFoldDB" id="A0A0F9E5Q8"/>
<protein>
    <recommendedName>
        <fullName evidence="3">Water stress and hypersensitive response domain-containing protein</fullName>
    </recommendedName>
</protein>
<proteinExistence type="predicted"/>
<feature type="region of interest" description="Disordered" evidence="1">
    <location>
        <begin position="147"/>
        <end position="173"/>
    </location>
</feature>